<dbReference type="Pfam" id="PF07859">
    <property type="entry name" value="Abhydrolase_3"/>
    <property type="match status" value="1"/>
</dbReference>
<organism evidence="3 4">
    <name type="scientific">Adineta steineri</name>
    <dbReference type="NCBI Taxonomy" id="433720"/>
    <lineage>
        <taxon>Eukaryota</taxon>
        <taxon>Metazoa</taxon>
        <taxon>Spiralia</taxon>
        <taxon>Gnathifera</taxon>
        <taxon>Rotifera</taxon>
        <taxon>Eurotatoria</taxon>
        <taxon>Bdelloidea</taxon>
        <taxon>Adinetida</taxon>
        <taxon>Adinetidae</taxon>
        <taxon>Adineta</taxon>
    </lineage>
</organism>
<dbReference type="InterPro" id="IPR029058">
    <property type="entry name" value="AB_hydrolase_fold"/>
</dbReference>
<sequence length="309" mass="35048">MSIMTTDADYQYSPSRWSRRFETGDKVIAAFVQATTKATESARTTIPCLLNWGVDTTASSLPNHAIDIYFPLTTKRFFPKIDMIKPKAIFVFIHGGYWQARSRHDSGFMAKTMSDAQILTAVIDYPIAPQVTIDEIVACIEESFVKVLQWAMELSTKVYICGHSAGAHLASTLLLIDWKTKYNIEPEIFGGFFLISGIYNLTPLVPTYINEPLGMTVAIAKNHSPLYRDSKDYWSALKSVPIFCICAEYDPTSFHDQNEQYGSYLKQIGYDNITIKKLDDCDHFDIMEQLIERDQPLTNIILSFIENSI</sequence>
<dbReference type="AlphaFoldDB" id="A0A814VR72"/>
<dbReference type="InterPro" id="IPR050300">
    <property type="entry name" value="GDXG_lipolytic_enzyme"/>
</dbReference>
<comment type="caution">
    <text evidence="3">The sequence shown here is derived from an EMBL/GenBank/DDBJ whole genome shotgun (WGS) entry which is preliminary data.</text>
</comment>
<feature type="domain" description="Alpha/beta hydrolase fold-3" evidence="2">
    <location>
        <begin position="90"/>
        <end position="270"/>
    </location>
</feature>
<dbReference type="EMBL" id="CAJNOG010000350">
    <property type="protein sequence ID" value="CAF1191732.1"/>
    <property type="molecule type" value="Genomic_DNA"/>
</dbReference>
<evidence type="ECO:0000313" key="4">
    <source>
        <dbReference type="Proteomes" id="UP000663845"/>
    </source>
</evidence>
<dbReference type="InterPro" id="IPR013094">
    <property type="entry name" value="AB_hydrolase_3"/>
</dbReference>
<dbReference type="SUPFAM" id="SSF53474">
    <property type="entry name" value="alpha/beta-Hydrolases"/>
    <property type="match status" value="1"/>
</dbReference>
<dbReference type="PANTHER" id="PTHR48081">
    <property type="entry name" value="AB HYDROLASE SUPERFAMILY PROTEIN C4A8.06C"/>
    <property type="match status" value="1"/>
</dbReference>
<dbReference type="GO" id="GO:0004061">
    <property type="term" value="F:arylformamidase activity"/>
    <property type="evidence" value="ECO:0007669"/>
    <property type="project" value="TreeGrafter"/>
</dbReference>
<keyword evidence="1" id="KW-0378">Hydrolase</keyword>
<protein>
    <recommendedName>
        <fullName evidence="2">Alpha/beta hydrolase fold-3 domain-containing protein</fullName>
    </recommendedName>
</protein>
<evidence type="ECO:0000259" key="2">
    <source>
        <dbReference type="Pfam" id="PF07859"/>
    </source>
</evidence>
<gene>
    <name evidence="3" type="ORF">JYZ213_LOCUS26382</name>
</gene>
<name>A0A814VR72_9BILA</name>
<reference evidence="3" key="1">
    <citation type="submission" date="2021-02" db="EMBL/GenBank/DDBJ databases">
        <authorList>
            <person name="Nowell W R."/>
        </authorList>
    </citation>
    <scope>NUCLEOTIDE SEQUENCE</scope>
</reference>
<evidence type="ECO:0000256" key="1">
    <source>
        <dbReference type="ARBA" id="ARBA00022801"/>
    </source>
</evidence>
<accession>A0A814VR72</accession>
<dbReference type="PANTHER" id="PTHR48081:SF33">
    <property type="entry name" value="KYNURENINE FORMAMIDASE"/>
    <property type="match status" value="1"/>
</dbReference>
<dbReference type="Proteomes" id="UP000663845">
    <property type="component" value="Unassembled WGS sequence"/>
</dbReference>
<proteinExistence type="predicted"/>
<dbReference type="Gene3D" id="3.40.50.1820">
    <property type="entry name" value="alpha/beta hydrolase"/>
    <property type="match status" value="1"/>
</dbReference>
<evidence type="ECO:0000313" key="3">
    <source>
        <dbReference type="EMBL" id="CAF1191732.1"/>
    </source>
</evidence>